<dbReference type="PANTHER" id="PTHR34756">
    <property type="entry name" value="CELL DIVISION CYCLE-ASSOCIATED PROTEIN 3"/>
    <property type="match status" value="1"/>
</dbReference>
<keyword evidence="3" id="KW-1185">Reference proteome</keyword>
<dbReference type="InterPro" id="IPR038832">
    <property type="entry name" value="CDCA3"/>
</dbReference>
<feature type="compositionally biased region" description="Low complexity" evidence="1">
    <location>
        <begin position="19"/>
        <end position="30"/>
    </location>
</feature>
<evidence type="ECO:0000313" key="3">
    <source>
        <dbReference type="Proteomes" id="UP001168821"/>
    </source>
</evidence>
<dbReference type="Proteomes" id="UP001168821">
    <property type="component" value="Unassembled WGS sequence"/>
</dbReference>
<dbReference type="AlphaFoldDB" id="A0AA38MG85"/>
<name>A0AA38MG85_9CUCU</name>
<sequence>MGAQESKVDQPPKENVLKTPTPSESVPSSPILTPSDPRSPSANIARTPMEAILGSKSKEDVPDEAQQDTSEPNDVVNVIFGIDPRSPTVEFNRTPIIVGAVAKEKSTKLQNKNLDNVRKLEIQTTPVTTIRKSSNIVPSKLKHSPGSVASENKRKSFVGLLETNIDFTETDLDAVCQAKNILNQSLPVALAEDVPSNKLKDQMETLQIASACTTELSKELKENDSQSEDKEVELPNERIVEEKVVNVTAQVKDFDKKLTNLIYEDDSEEDKLTLRSTKVKENNRTPLSIRNMNDDPKRIKNRLKVSDKSRKTEISKIPVFKDNHRKIGVQCENTPPTKFEEPQYKPKVSRWDADKTLII</sequence>
<organism evidence="2 3">
    <name type="scientific">Zophobas morio</name>
    <dbReference type="NCBI Taxonomy" id="2755281"/>
    <lineage>
        <taxon>Eukaryota</taxon>
        <taxon>Metazoa</taxon>
        <taxon>Ecdysozoa</taxon>
        <taxon>Arthropoda</taxon>
        <taxon>Hexapoda</taxon>
        <taxon>Insecta</taxon>
        <taxon>Pterygota</taxon>
        <taxon>Neoptera</taxon>
        <taxon>Endopterygota</taxon>
        <taxon>Coleoptera</taxon>
        <taxon>Polyphaga</taxon>
        <taxon>Cucujiformia</taxon>
        <taxon>Tenebrionidae</taxon>
        <taxon>Zophobas</taxon>
    </lineage>
</organism>
<dbReference type="PANTHER" id="PTHR34756:SF1">
    <property type="entry name" value="CELL DIVISION CYCLE-ASSOCIATED PROTEIN 3"/>
    <property type="match status" value="1"/>
</dbReference>
<proteinExistence type="predicted"/>
<protein>
    <submittedName>
        <fullName evidence="2">Uncharacterized protein</fullName>
    </submittedName>
</protein>
<reference evidence="2" key="1">
    <citation type="journal article" date="2023" name="G3 (Bethesda)">
        <title>Whole genome assemblies of Zophobas morio and Tenebrio molitor.</title>
        <authorList>
            <person name="Kaur S."/>
            <person name="Stinson S.A."/>
            <person name="diCenzo G.C."/>
        </authorList>
    </citation>
    <scope>NUCLEOTIDE SEQUENCE</scope>
    <source>
        <strain evidence="2">QUZm001</strain>
    </source>
</reference>
<evidence type="ECO:0000313" key="2">
    <source>
        <dbReference type="EMBL" id="KAJ3654906.1"/>
    </source>
</evidence>
<gene>
    <name evidence="2" type="ORF">Zmor_014059</name>
</gene>
<feature type="region of interest" description="Disordered" evidence="1">
    <location>
        <begin position="1"/>
        <end position="73"/>
    </location>
</feature>
<dbReference type="EMBL" id="JALNTZ010000004">
    <property type="protein sequence ID" value="KAJ3654906.1"/>
    <property type="molecule type" value="Genomic_DNA"/>
</dbReference>
<evidence type="ECO:0000256" key="1">
    <source>
        <dbReference type="SAM" id="MobiDB-lite"/>
    </source>
</evidence>
<comment type="caution">
    <text evidence="2">The sequence shown here is derived from an EMBL/GenBank/DDBJ whole genome shotgun (WGS) entry which is preliminary data.</text>
</comment>
<feature type="compositionally biased region" description="Basic and acidic residues" evidence="1">
    <location>
        <begin position="1"/>
        <end position="16"/>
    </location>
</feature>
<accession>A0AA38MG85</accession>